<evidence type="ECO:0000313" key="1">
    <source>
        <dbReference type="EMBL" id="QGW27136.1"/>
    </source>
</evidence>
<proteinExistence type="predicted"/>
<keyword evidence="2" id="KW-1185">Reference proteome</keyword>
<dbReference type="EMBL" id="CP046566">
    <property type="protein sequence ID" value="QGW27136.1"/>
    <property type="molecule type" value="Genomic_DNA"/>
</dbReference>
<sequence length="414" mass="43557">MATPTEKLDIAGVVKSTGIKIAGQNVLELGSGLTKQTDNGKLGLNVFGEANTLSIVGGGTDANGIDRRIKMWADGGTIFTGGAQFGNNVGIGTAPGSFRLVLRSNNSNLLSLENSTAMGTNVATTLNFGGSNYTAAQIQSIGTSSNTARLGFFTGYSFSGGLHLMQERLSIANNGYVGINTSSPETNLHVRGNIRITDLVGTGNRPIYADAQGNLTDSAASYTLMLNAADFMPVSTNSNSYLTVDRSTPGSELYYFRNTTGGATAGSGYFTTPLNLPKGARITEITVYYRSKKPENNLDVSNLAYKMGAMVYSQGVDPTFGGISVKAKLITDSDYSISTSTWTVSGGGAAVSGTTKTAGNLFTPTDGLSNSLVIWSHWMQAGGTAYSTTDFMNYSFWPNNGGLMFHSVKLTYSF</sequence>
<reference evidence="1 2" key="1">
    <citation type="submission" date="2019-11" db="EMBL/GenBank/DDBJ databases">
        <authorList>
            <person name="Im W.T."/>
        </authorList>
    </citation>
    <scope>NUCLEOTIDE SEQUENCE [LARGE SCALE GENOMIC DNA]</scope>
    <source>
        <strain evidence="1 2">SB-02</strain>
    </source>
</reference>
<accession>A0A6I6G3E9</accession>
<protein>
    <submittedName>
        <fullName evidence="1">Uncharacterized protein</fullName>
    </submittedName>
</protein>
<dbReference type="KEGG" id="fls:GLV81_02595"/>
<organism evidence="1 2">
    <name type="scientific">Phnomibacter ginsenosidimutans</name>
    <dbReference type="NCBI Taxonomy" id="2676868"/>
    <lineage>
        <taxon>Bacteria</taxon>
        <taxon>Pseudomonadati</taxon>
        <taxon>Bacteroidota</taxon>
        <taxon>Chitinophagia</taxon>
        <taxon>Chitinophagales</taxon>
        <taxon>Chitinophagaceae</taxon>
        <taxon>Phnomibacter</taxon>
    </lineage>
</organism>
<dbReference type="Proteomes" id="UP000426027">
    <property type="component" value="Chromosome"/>
</dbReference>
<name>A0A6I6G3E9_9BACT</name>
<dbReference type="AlphaFoldDB" id="A0A6I6G3E9"/>
<evidence type="ECO:0000313" key="2">
    <source>
        <dbReference type="Proteomes" id="UP000426027"/>
    </source>
</evidence>
<gene>
    <name evidence="1" type="ORF">GLV81_02595</name>
</gene>